<dbReference type="RefSeq" id="WP_098042992.1">
    <property type="nucleotide sequence ID" value="NZ_CAKARO010000005.1"/>
</dbReference>
<comment type="caution">
    <text evidence="4">The sequence shown here is derived from an EMBL/GenBank/DDBJ whole genome shotgun (WGS) entry which is preliminary data.</text>
</comment>
<name>A0A2A8D448_9MICC</name>
<comment type="cofactor">
    <cofactor evidence="1">
        <name>a divalent metal cation</name>
        <dbReference type="ChEBI" id="CHEBI:60240"/>
    </cofactor>
</comment>
<proteinExistence type="predicted"/>
<evidence type="ECO:0000313" key="5">
    <source>
        <dbReference type="Proteomes" id="UP000219947"/>
    </source>
</evidence>
<evidence type="ECO:0000256" key="2">
    <source>
        <dbReference type="ARBA" id="ARBA00022723"/>
    </source>
</evidence>
<keyword evidence="2" id="KW-0479">Metal-binding</keyword>
<accession>A0A2A8D448</accession>
<protein>
    <recommendedName>
        <fullName evidence="3">DDE Tnp4 domain-containing protein</fullName>
    </recommendedName>
</protein>
<evidence type="ECO:0000259" key="3">
    <source>
        <dbReference type="Pfam" id="PF13359"/>
    </source>
</evidence>
<dbReference type="AlphaFoldDB" id="A0A2A8D448"/>
<dbReference type="Pfam" id="PF13359">
    <property type="entry name" value="DDE_Tnp_4"/>
    <property type="match status" value="1"/>
</dbReference>
<dbReference type="InterPro" id="IPR027806">
    <property type="entry name" value="HARBI1_dom"/>
</dbReference>
<keyword evidence="5" id="KW-1185">Reference proteome</keyword>
<dbReference type="EMBL" id="PDEV01000004">
    <property type="protein sequence ID" value="PEN15726.1"/>
    <property type="molecule type" value="Genomic_DNA"/>
</dbReference>
<evidence type="ECO:0000256" key="1">
    <source>
        <dbReference type="ARBA" id="ARBA00001968"/>
    </source>
</evidence>
<organism evidence="4 5">
    <name type="scientific">Rothia dentocariosa</name>
    <dbReference type="NCBI Taxonomy" id="2047"/>
    <lineage>
        <taxon>Bacteria</taxon>
        <taxon>Bacillati</taxon>
        <taxon>Actinomycetota</taxon>
        <taxon>Actinomycetes</taxon>
        <taxon>Micrococcales</taxon>
        <taxon>Micrococcaceae</taxon>
        <taxon>Rothia</taxon>
    </lineage>
</organism>
<feature type="domain" description="DDE Tnp4" evidence="3">
    <location>
        <begin position="3"/>
        <end position="105"/>
    </location>
</feature>
<sequence length="117" mass="13418">MRLYSGKHYHFGFNHQTICTLDGTPLVITDPVPEAHHDAFAYRYHGLDRSLDPNDVLADKGYQGLGLITPAKKPPNRELTDEDRQVNRQLNHHRVVVERVIAHFKCGGYFLLCFADF</sequence>
<dbReference type="GO" id="GO:0046872">
    <property type="term" value="F:metal ion binding"/>
    <property type="evidence" value="ECO:0007669"/>
    <property type="project" value="UniProtKB-KW"/>
</dbReference>
<reference evidence="4" key="1">
    <citation type="submission" date="2017-10" db="EMBL/GenBank/DDBJ databases">
        <title>Kefir isolates.</title>
        <authorList>
            <person name="Kim Y."/>
            <person name="Blasche S."/>
        </authorList>
    </citation>
    <scope>NUCLEOTIDE SEQUENCE [LARGE SCALE GENOMIC DNA]</scope>
    <source>
        <strain evidence="4">OG2-2</strain>
    </source>
</reference>
<gene>
    <name evidence="4" type="ORF">CRM92_08960</name>
</gene>
<dbReference type="Proteomes" id="UP000219947">
    <property type="component" value="Unassembled WGS sequence"/>
</dbReference>
<evidence type="ECO:0000313" key="4">
    <source>
        <dbReference type="EMBL" id="PEN15726.1"/>
    </source>
</evidence>